<comment type="caution">
    <text evidence="10">The sequence shown here is derived from an EMBL/GenBank/DDBJ whole genome shotgun (WGS) entry which is preliminary data.</text>
</comment>
<evidence type="ECO:0000256" key="9">
    <source>
        <dbReference type="ARBA" id="ARBA00023049"/>
    </source>
</evidence>
<dbReference type="EMBL" id="ACIN03000001">
    <property type="protein sequence ID" value="ESK66564.1"/>
    <property type="molecule type" value="Genomic_DNA"/>
</dbReference>
<dbReference type="InterPro" id="IPR052170">
    <property type="entry name" value="M29_Exopeptidase"/>
</dbReference>
<keyword evidence="6" id="KW-0645">Protease</keyword>
<dbReference type="PANTHER" id="PTHR34448:SF3">
    <property type="entry name" value="AMINOPEPTIDASE AMPS"/>
    <property type="match status" value="1"/>
</dbReference>
<evidence type="ECO:0000256" key="5">
    <source>
        <dbReference type="ARBA" id="ARBA00022438"/>
    </source>
</evidence>
<dbReference type="GeneID" id="84816419"/>
<reference evidence="10" key="1">
    <citation type="submission" date="2013-06" db="EMBL/GenBank/DDBJ databases">
        <authorList>
            <person name="Weinstock G."/>
            <person name="Sodergren E."/>
            <person name="Clifton S."/>
            <person name="Fulton L."/>
            <person name="Fulton B."/>
            <person name="Courtney L."/>
            <person name="Fronick C."/>
            <person name="Harrison M."/>
            <person name="Strong C."/>
            <person name="Farmer C."/>
            <person name="Delahaunty K."/>
            <person name="Markovic C."/>
            <person name="Hall O."/>
            <person name="Minx P."/>
            <person name="Tomlinson C."/>
            <person name="Mitreva M."/>
            <person name="Nelson J."/>
            <person name="Hou S."/>
            <person name="Wollam A."/>
            <person name="Pepin K.H."/>
            <person name="Johnson M."/>
            <person name="Bhonagiri V."/>
            <person name="Nash W.E."/>
            <person name="Warren W."/>
            <person name="Chinwalla A."/>
            <person name="Mardis E.R."/>
            <person name="Wilson R.K."/>
        </authorList>
    </citation>
    <scope>NUCLEOTIDE SEQUENCE [LARGE SCALE GENOMIC DNA]</scope>
    <source>
        <strain evidence="10">ATCC 49176</strain>
    </source>
</reference>
<evidence type="ECO:0000256" key="3">
    <source>
        <dbReference type="ARBA" id="ARBA00001947"/>
    </source>
</evidence>
<keyword evidence="11" id="KW-1185">Reference proteome</keyword>
<comment type="cofactor">
    <cofactor evidence="3">
        <name>Zn(2+)</name>
        <dbReference type="ChEBI" id="CHEBI:29105"/>
    </cofactor>
</comment>
<keyword evidence="7" id="KW-0479">Metal-binding</keyword>
<comment type="similarity">
    <text evidence="4">Belongs to the peptidase M29 family.</text>
</comment>
<evidence type="ECO:0000256" key="4">
    <source>
        <dbReference type="ARBA" id="ARBA00008236"/>
    </source>
</evidence>
<dbReference type="AlphaFoldDB" id="W1Q6M8"/>
<dbReference type="Pfam" id="PF02073">
    <property type="entry name" value="Peptidase_M29"/>
    <property type="match status" value="1"/>
</dbReference>
<name>W1Q6M8_ABIDE</name>
<dbReference type="PRINTS" id="PR00919">
    <property type="entry name" value="THERMOPTASE"/>
</dbReference>
<dbReference type="Proteomes" id="UP000019050">
    <property type="component" value="Unassembled WGS sequence"/>
</dbReference>
<gene>
    <name evidence="10" type="ORF">GCWU000182_000254</name>
</gene>
<dbReference type="OrthoDB" id="9803993at2"/>
<comment type="cofactor">
    <cofactor evidence="1">
        <name>Co(2+)</name>
        <dbReference type="ChEBI" id="CHEBI:48828"/>
    </cofactor>
</comment>
<evidence type="ECO:0000256" key="8">
    <source>
        <dbReference type="ARBA" id="ARBA00022801"/>
    </source>
</evidence>
<dbReference type="Gene3D" id="3.40.1830.10">
    <property type="entry name" value="Thermophilic metalloprotease (M29)"/>
    <property type="match status" value="1"/>
</dbReference>
<dbReference type="InterPro" id="IPR000787">
    <property type="entry name" value="Peptidase_M29"/>
</dbReference>
<evidence type="ECO:0000313" key="10">
    <source>
        <dbReference type="EMBL" id="ESK66564.1"/>
    </source>
</evidence>
<dbReference type="STRING" id="592010.GCWU000182_000254"/>
<dbReference type="SUPFAM" id="SSF144052">
    <property type="entry name" value="Thermophilic metalloprotease-like"/>
    <property type="match status" value="1"/>
</dbReference>
<sequence length="413" mass="45200">MTLANFDELLAKYAHLLIKKGLNVGTGDYVHINTDVNQIQLTHLLVKQAYEAGAAHVAVDFSDDTLTRLKYEHESTETLCEVPDYAVAKAEYFLEKRAKRLALRSTDPNNLSGLDAQKISASQRALRSAIAHVSTAIQANEVSWLVAAGAAPAWAAVVFPDLGSSQEQVDALWEAIFKANRIYADDPIAAWDQHVETLDQKAKFLNDTQFDALHYTGPGTDLVLGLPKNHVWESAGSLNRKGEIFIANMPTEEVFTAPDFRRAEGYVSSSKPLAYGGTVIEGMKFTFKDGQIVEVSAEKGEETLKRLVEENEGARGLGEVALVAHKTPISQSGITFFNTLFDENASNHLAIGQAYATSVQGGTDMSQEELAQAGLNRSIVHVDFMIGNEHMDIDGIKADGTRVPIFRKGEWAY</sequence>
<dbReference type="MEROPS" id="M29.004"/>
<dbReference type="PANTHER" id="PTHR34448">
    <property type="entry name" value="AMINOPEPTIDASE"/>
    <property type="match status" value="1"/>
</dbReference>
<keyword evidence="8" id="KW-0378">Hydrolase</keyword>
<dbReference type="eggNOG" id="COG2309">
    <property type="taxonomic scope" value="Bacteria"/>
</dbReference>
<dbReference type="GO" id="GO:0004177">
    <property type="term" value="F:aminopeptidase activity"/>
    <property type="evidence" value="ECO:0007669"/>
    <property type="project" value="UniProtKB-KW"/>
</dbReference>
<dbReference type="GO" id="GO:0008237">
    <property type="term" value="F:metallopeptidase activity"/>
    <property type="evidence" value="ECO:0007669"/>
    <property type="project" value="UniProtKB-KW"/>
</dbReference>
<dbReference type="GO" id="GO:0006508">
    <property type="term" value="P:proteolysis"/>
    <property type="evidence" value="ECO:0007669"/>
    <property type="project" value="UniProtKB-KW"/>
</dbReference>
<evidence type="ECO:0000313" key="11">
    <source>
        <dbReference type="Proteomes" id="UP000019050"/>
    </source>
</evidence>
<protein>
    <submittedName>
        <fullName evidence="10">Aminopeptidase PepS</fullName>
    </submittedName>
</protein>
<dbReference type="HOGENOM" id="CLU_054346_1_0_9"/>
<proteinExistence type="inferred from homology"/>
<evidence type="ECO:0000256" key="7">
    <source>
        <dbReference type="ARBA" id="ARBA00022723"/>
    </source>
</evidence>
<dbReference type="GO" id="GO:0046872">
    <property type="term" value="F:metal ion binding"/>
    <property type="evidence" value="ECO:0007669"/>
    <property type="project" value="UniProtKB-KW"/>
</dbReference>
<accession>W1Q6M8</accession>
<evidence type="ECO:0000256" key="1">
    <source>
        <dbReference type="ARBA" id="ARBA00001941"/>
    </source>
</evidence>
<keyword evidence="5 10" id="KW-0031">Aminopeptidase</keyword>
<evidence type="ECO:0000256" key="6">
    <source>
        <dbReference type="ARBA" id="ARBA00022670"/>
    </source>
</evidence>
<comment type="cofactor">
    <cofactor evidence="2">
        <name>Mg(2+)</name>
        <dbReference type="ChEBI" id="CHEBI:18420"/>
    </cofactor>
</comment>
<keyword evidence="9" id="KW-0482">Metalloprotease</keyword>
<dbReference type="InterPro" id="IPR035097">
    <property type="entry name" value="M29_N-terminal"/>
</dbReference>
<dbReference type="RefSeq" id="WP_023390912.1">
    <property type="nucleotide sequence ID" value="NZ_KI535340.1"/>
</dbReference>
<evidence type="ECO:0000256" key="2">
    <source>
        <dbReference type="ARBA" id="ARBA00001946"/>
    </source>
</evidence>
<organism evidence="10 11">
    <name type="scientific">Abiotrophia defectiva ATCC 49176</name>
    <dbReference type="NCBI Taxonomy" id="592010"/>
    <lineage>
        <taxon>Bacteria</taxon>
        <taxon>Bacillati</taxon>
        <taxon>Bacillota</taxon>
        <taxon>Bacilli</taxon>
        <taxon>Lactobacillales</taxon>
        <taxon>Aerococcaceae</taxon>
        <taxon>Abiotrophia</taxon>
    </lineage>
</organism>